<evidence type="ECO:0000259" key="9">
    <source>
        <dbReference type="PROSITE" id="PS51007"/>
    </source>
</evidence>
<keyword evidence="3 7" id="KW-0479">Metal-binding</keyword>
<dbReference type="Gene3D" id="1.10.760.10">
    <property type="entry name" value="Cytochrome c-like domain"/>
    <property type="match status" value="2"/>
</dbReference>
<keyword evidence="4" id="KW-0732">Signal</keyword>
<keyword evidence="11" id="KW-1185">Reference proteome</keyword>
<dbReference type="Pfam" id="PF03150">
    <property type="entry name" value="CCP_MauG"/>
    <property type="match status" value="1"/>
</dbReference>
<evidence type="ECO:0000256" key="2">
    <source>
        <dbReference type="ARBA" id="ARBA00022617"/>
    </source>
</evidence>
<evidence type="ECO:0000256" key="6">
    <source>
        <dbReference type="ARBA" id="ARBA00023004"/>
    </source>
</evidence>
<comment type="caution">
    <text evidence="10">The sequence shown here is derived from an EMBL/GenBank/DDBJ whole genome shotgun (WGS) entry which is preliminary data.</text>
</comment>
<dbReference type="GO" id="GO:0030313">
    <property type="term" value="C:cell envelope"/>
    <property type="evidence" value="ECO:0007669"/>
    <property type="project" value="UniProtKB-SubCell"/>
</dbReference>
<reference evidence="10 11" key="1">
    <citation type="submission" date="2019-03" db="EMBL/GenBank/DDBJ databases">
        <title>Genomic Encyclopedia of Type Strains, Phase III (KMG-III): the genomes of soil and plant-associated and newly described type strains.</title>
        <authorList>
            <person name="Whitman W."/>
        </authorList>
    </citation>
    <scope>NUCLEOTIDE SEQUENCE [LARGE SCALE GENOMIC DNA]</scope>
    <source>
        <strain evidence="10 11">CECT 8446</strain>
    </source>
</reference>
<keyword evidence="5" id="KW-0560">Oxidoreductase</keyword>
<gene>
    <name evidence="10" type="ORF">DFQ04_3194</name>
</gene>
<evidence type="ECO:0000313" key="10">
    <source>
        <dbReference type="EMBL" id="TDQ14606.1"/>
    </source>
</evidence>
<keyword evidence="2 7" id="KW-0349">Heme</keyword>
<dbReference type="GO" id="GO:0004130">
    <property type="term" value="F:cytochrome-c peroxidase activity"/>
    <property type="evidence" value="ECO:0007669"/>
    <property type="project" value="TreeGrafter"/>
</dbReference>
<accession>A0A4R6T270</accession>
<comment type="subcellular location">
    <subcellularLocation>
        <location evidence="1">Cell envelope</location>
    </subcellularLocation>
</comment>
<dbReference type="RefSeq" id="WP_133557618.1">
    <property type="nucleotide sequence ID" value="NZ_SNYF01000009.1"/>
</dbReference>
<dbReference type="Proteomes" id="UP000294535">
    <property type="component" value="Unassembled WGS sequence"/>
</dbReference>
<feature type="region of interest" description="Disordered" evidence="8">
    <location>
        <begin position="60"/>
        <end position="80"/>
    </location>
</feature>
<proteinExistence type="predicted"/>
<dbReference type="GO" id="GO:0020037">
    <property type="term" value="F:heme binding"/>
    <property type="evidence" value="ECO:0007669"/>
    <property type="project" value="InterPro"/>
</dbReference>
<protein>
    <submittedName>
        <fullName evidence="10">Cytochrome c peroxidase</fullName>
    </submittedName>
</protein>
<evidence type="ECO:0000256" key="4">
    <source>
        <dbReference type="ARBA" id="ARBA00022729"/>
    </source>
</evidence>
<evidence type="ECO:0000256" key="1">
    <source>
        <dbReference type="ARBA" id="ARBA00004196"/>
    </source>
</evidence>
<feature type="domain" description="Cytochrome c" evidence="9">
    <location>
        <begin position="242"/>
        <end position="378"/>
    </location>
</feature>
<dbReference type="SUPFAM" id="SSF46626">
    <property type="entry name" value="Cytochrome c"/>
    <property type="match status" value="2"/>
</dbReference>
<evidence type="ECO:0000256" key="7">
    <source>
        <dbReference type="PROSITE-ProRule" id="PRU00433"/>
    </source>
</evidence>
<dbReference type="PANTHER" id="PTHR30600">
    <property type="entry name" value="CYTOCHROME C PEROXIDASE-RELATED"/>
    <property type="match status" value="1"/>
</dbReference>
<dbReference type="InterPro" id="IPR009056">
    <property type="entry name" value="Cyt_c-like_dom"/>
</dbReference>
<dbReference type="InterPro" id="IPR036909">
    <property type="entry name" value="Cyt_c-like_dom_sf"/>
</dbReference>
<evidence type="ECO:0000256" key="5">
    <source>
        <dbReference type="ARBA" id="ARBA00023002"/>
    </source>
</evidence>
<keyword evidence="10" id="KW-0575">Peroxidase</keyword>
<sequence>MERLIKLGLVGILFFVISCTQDLDLQPEPEAEVSPLDLPETPYSYTNLVIPTHLRTNTLIGPGQNAATDNDNTPTSNPTTDAGATLGRVLFYDKSLSANGTISCASCHKQEKGFSDDLVLSQGFAGGKTRRHSMSLINARWYDRGRFFWDERAATLEAQVLMPFQDPVEMGMTLEGLVAKVQAQSYYPELFQKAFGSTSITSDKIAKALAQFVRSIVSVTSKYDIGRQAVNIPTANFPNFTVSENNGKQLFFLPPNLGGGGCIGCHSTEAFINPDRGATNNGLDAASTTDQGVFEAIPNPAFLGTFKVPSLKSVELTAPYMHDGRFATLEEVVEHYNSGVKNHPNLNNALKGPNGQPQQLNWTAQQKADVVNFLKTLTDQTLVTDVRFSNPFKDK</sequence>
<dbReference type="InterPro" id="IPR004852">
    <property type="entry name" value="Di-haem_cyt_c_peroxidsae"/>
</dbReference>
<dbReference type="OrthoDB" id="9805202at2"/>
<evidence type="ECO:0000256" key="3">
    <source>
        <dbReference type="ARBA" id="ARBA00022723"/>
    </source>
</evidence>
<dbReference type="FunFam" id="1.10.760.10:FF:000042">
    <property type="entry name" value="Cytochrome c peroxidase"/>
    <property type="match status" value="1"/>
</dbReference>
<name>A0A4R6T270_9BACT</name>
<dbReference type="EMBL" id="SNYF01000009">
    <property type="protein sequence ID" value="TDQ14606.1"/>
    <property type="molecule type" value="Genomic_DNA"/>
</dbReference>
<organism evidence="10 11">
    <name type="scientific">Algoriphagus boseongensis</name>
    <dbReference type="NCBI Taxonomy" id="1442587"/>
    <lineage>
        <taxon>Bacteria</taxon>
        <taxon>Pseudomonadati</taxon>
        <taxon>Bacteroidota</taxon>
        <taxon>Cytophagia</taxon>
        <taxon>Cytophagales</taxon>
        <taxon>Cyclobacteriaceae</taxon>
        <taxon>Algoriphagus</taxon>
    </lineage>
</organism>
<evidence type="ECO:0000313" key="11">
    <source>
        <dbReference type="Proteomes" id="UP000294535"/>
    </source>
</evidence>
<dbReference type="PANTHER" id="PTHR30600:SF10">
    <property type="entry name" value="BLL6722 PROTEIN"/>
    <property type="match status" value="1"/>
</dbReference>
<dbReference type="GO" id="GO:0009055">
    <property type="term" value="F:electron transfer activity"/>
    <property type="evidence" value="ECO:0007669"/>
    <property type="project" value="InterPro"/>
</dbReference>
<dbReference type="InterPro" id="IPR051395">
    <property type="entry name" value="Cytochrome_c_Peroxidase/MauG"/>
</dbReference>
<dbReference type="AlphaFoldDB" id="A0A4R6T270"/>
<evidence type="ECO:0000256" key="8">
    <source>
        <dbReference type="SAM" id="MobiDB-lite"/>
    </source>
</evidence>
<feature type="compositionally biased region" description="Low complexity" evidence="8">
    <location>
        <begin position="65"/>
        <end position="80"/>
    </location>
</feature>
<dbReference type="GO" id="GO:0046872">
    <property type="term" value="F:metal ion binding"/>
    <property type="evidence" value="ECO:0007669"/>
    <property type="project" value="UniProtKB-KW"/>
</dbReference>
<dbReference type="PROSITE" id="PS51257">
    <property type="entry name" value="PROKAR_LIPOPROTEIN"/>
    <property type="match status" value="1"/>
</dbReference>
<keyword evidence="6 7" id="KW-0408">Iron</keyword>
<dbReference type="PROSITE" id="PS51007">
    <property type="entry name" value="CYTC"/>
    <property type="match status" value="1"/>
</dbReference>